<sequence length="267" mass="31325">MDLQKLYDFFEIKLQKQKIEKIKPNKKEKVDNKNNEVDPTEAWDSKILPPTEYTKTNSLKNKQKIEELQKTEISTRKLVKIMHATDIEILKRMDANDLIKYDGSNKTQNIVYMINKNTGTQNIFNSLSFSDLKKAAKECELLKNYNLIFMIVNAMQTKELTDKDVETVTFYKKLIDGDLEESTLSILPFPWILKDCADSNCNVKSTVASIRFCKIVEKLNQMQAIESQFEPKEKHRQIIYSKIYVNLYKNKEVEEEIVHDSYLYLVI</sequence>
<keyword evidence="2" id="KW-1185">Reference proteome</keyword>
<dbReference type="InterPro" id="IPR023578">
    <property type="entry name" value="Ras_GEF_dom_sf"/>
</dbReference>
<dbReference type="VEuPathDB" id="MicrosporidiaDB:EHP00_1805"/>
<organism evidence="1 2">
    <name type="scientific">Ecytonucleospora hepatopenaei</name>
    <dbReference type="NCBI Taxonomy" id="646526"/>
    <lineage>
        <taxon>Eukaryota</taxon>
        <taxon>Fungi</taxon>
        <taxon>Fungi incertae sedis</taxon>
        <taxon>Microsporidia</taxon>
        <taxon>Enterocytozoonidae</taxon>
        <taxon>Ecytonucleospora</taxon>
    </lineage>
</organism>
<name>A0A1W0E411_9MICR</name>
<dbReference type="SUPFAM" id="SSF48366">
    <property type="entry name" value="Ras GEF"/>
    <property type="match status" value="1"/>
</dbReference>
<gene>
    <name evidence="1" type="ORF">EHP00_1805</name>
</gene>
<dbReference type="EMBL" id="MNPJ01000023">
    <property type="protein sequence ID" value="OQS53974.1"/>
    <property type="molecule type" value="Genomic_DNA"/>
</dbReference>
<evidence type="ECO:0000313" key="2">
    <source>
        <dbReference type="Proteomes" id="UP000192758"/>
    </source>
</evidence>
<protein>
    <submittedName>
        <fullName evidence="1">Uncharacterized protein</fullName>
    </submittedName>
</protein>
<evidence type="ECO:0000313" key="1">
    <source>
        <dbReference type="EMBL" id="OQS53974.1"/>
    </source>
</evidence>
<dbReference type="STRING" id="646526.A0A1W0E411"/>
<comment type="caution">
    <text evidence="1">The sequence shown here is derived from an EMBL/GenBank/DDBJ whole genome shotgun (WGS) entry which is preliminary data.</text>
</comment>
<dbReference type="AlphaFoldDB" id="A0A1W0E411"/>
<accession>A0A1W0E411</accession>
<proteinExistence type="predicted"/>
<reference evidence="1 2" key="1">
    <citation type="journal article" date="2017" name="Environ. Microbiol.">
        <title>Decay of the glycolytic pathway and adaptation to intranuclear parasitism within Enterocytozoonidae microsporidia.</title>
        <authorList>
            <person name="Wiredu Boakye D."/>
            <person name="Jaroenlak P."/>
            <person name="Prachumwat A."/>
            <person name="Williams T.A."/>
            <person name="Bateman K.S."/>
            <person name="Itsathitphaisarn O."/>
            <person name="Sritunyalucksana K."/>
            <person name="Paszkiewicz K.H."/>
            <person name="Moore K.A."/>
            <person name="Stentiford G.D."/>
            <person name="Williams B.A."/>
        </authorList>
    </citation>
    <scope>NUCLEOTIDE SEQUENCE [LARGE SCALE GENOMIC DNA]</scope>
    <source>
        <strain evidence="1 2">TH1</strain>
    </source>
</reference>
<dbReference type="OrthoDB" id="25179at2759"/>
<dbReference type="Proteomes" id="UP000192758">
    <property type="component" value="Unassembled WGS sequence"/>
</dbReference>